<dbReference type="PANTHER" id="PTHR45783:SF3">
    <property type="entry name" value="KINESIN LIGHT CHAIN"/>
    <property type="match status" value="1"/>
</dbReference>
<feature type="repeat" description="TPR" evidence="10">
    <location>
        <begin position="251"/>
        <end position="284"/>
    </location>
</feature>
<proteinExistence type="inferred from homology"/>
<dbReference type="GO" id="GO:0007018">
    <property type="term" value="P:microtubule-based movement"/>
    <property type="evidence" value="ECO:0007669"/>
    <property type="project" value="TreeGrafter"/>
</dbReference>
<comment type="caution">
    <text evidence="13">The sequence shown here is derived from an EMBL/GenBank/DDBJ whole genome shotgun (WGS) entry which is preliminary data.</text>
</comment>
<comment type="subcellular location">
    <subcellularLocation>
        <location evidence="1">Cytoplasm</location>
        <location evidence="1">Cytoskeleton</location>
    </subcellularLocation>
</comment>
<dbReference type="AlphaFoldDB" id="A0A0V7ZSX3"/>
<keyword evidence="8" id="KW-0505">Motor protein</keyword>
<dbReference type="InterPro" id="IPR006597">
    <property type="entry name" value="Sel1-like"/>
</dbReference>
<evidence type="ECO:0000256" key="4">
    <source>
        <dbReference type="ARBA" id="ARBA00022701"/>
    </source>
</evidence>
<dbReference type="PANTHER" id="PTHR45783">
    <property type="entry name" value="KINESIN LIGHT CHAIN"/>
    <property type="match status" value="1"/>
</dbReference>
<keyword evidence="6 10" id="KW-0802">TPR repeat</keyword>
<evidence type="ECO:0000256" key="8">
    <source>
        <dbReference type="ARBA" id="ARBA00023175"/>
    </source>
</evidence>
<accession>A0A0V7ZSX3</accession>
<feature type="repeat" description="TPR" evidence="10">
    <location>
        <begin position="83"/>
        <end position="116"/>
    </location>
</feature>
<keyword evidence="7 11" id="KW-0175">Coiled coil</keyword>
<dbReference type="Pfam" id="PF13424">
    <property type="entry name" value="TPR_12"/>
    <property type="match status" value="5"/>
</dbReference>
<evidence type="ECO:0000256" key="5">
    <source>
        <dbReference type="ARBA" id="ARBA00022737"/>
    </source>
</evidence>
<feature type="repeat" description="TPR" evidence="10">
    <location>
        <begin position="209"/>
        <end position="242"/>
    </location>
</feature>
<dbReference type="InterPro" id="IPR024983">
    <property type="entry name" value="CHAT_dom"/>
</dbReference>
<feature type="repeat" description="TPR" evidence="10">
    <location>
        <begin position="419"/>
        <end position="452"/>
    </location>
</feature>
<keyword evidence="9" id="KW-0206">Cytoskeleton</keyword>
<feature type="repeat" description="TPR" evidence="10">
    <location>
        <begin position="377"/>
        <end position="410"/>
    </location>
</feature>
<feature type="coiled-coil region" evidence="11">
    <location>
        <begin position="639"/>
        <end position="673"/>
    </location>
</feature>
<dbReference type="PRINTS" id="PR00381">
    <property type="entry name" value="KINESINLIGHT"/>
</dbReference>
<gene>
    <name evidence="13" type="ORF">BC008_43965</name>
</gene>
<dbReference type="PROSITE" id="PS50005">
    <property type="entry name" value="TPR"/>
    <property type="match status" value="9"/>
</dbReference>
<feature type="repeat" description="TPR" evidence="10">
    <location>
        <begin position="125"/>
        <end position="158"/>
    </location>
</feature>
<feature type="repeat" description="TPR" evidence="10">
    <location>
        <begin position="461"/>
        <end position="494"/>
    </location>
</feature>
<comment type="similarity">
    <text evidence="2">Belongs to the kinesin light chain family.</text>
</comment>
<evidence type="ECO:0000256" key="2">
    <source>
        <dbReference type="ARBA" id="ARBA00009622"/>
    </source>
</evidence>
<evidence type="ECO:0000256" key="6">
    <source>
        <dbReference type="ARBA" id="ARBA00022803"/>
    </source>
</evidence>
<dbReference type="GO" id="GO:0005871">
    <property type="term" value="C:kinesin complex"/>
    <property type="evidence" value="ECO:0007669"/>
    <property type="project" value="InterPro"/>
</dbReference>
<dbReference type="Pfam" id="PF13374">
    <property type="entry name" value="TPR_10"/>
    <property type="match status" value="1"/>
</dbReference>
<evidence type="ECO:0000313" key="13">
    <source>
        <dbReference type="EMBL" id="KST67715.1"/>
    </source>
</evidence>
<protein>
    <recommendedName>
        <fullName evidence="12">CHAT domain-containing protein</fullName>
    </recommendedName>
</protein>
<evidence type="ECO:0000256" key="3">
    <source>
        <dbReference type="ARBA" id="ARBA00022490"/>
    </source>
</evidence>
<dbReference type="InterPro" id="IPR019734">
    <property type="entry name" value="TPR_rpt"/>
</dbReference>
<keyword evidence="14" id="KW-1185">Reference proteome</keyword>
<reference evidence="13 14" key="1">
    <citation type="journal article" date="2015" name="Genome Announc.">
        <title>Draft Genome of the Euendolithic (true boring) Cyanobacterium Mastigocoleus testarum strain BC008.</title>
        <authorList>
            <person name="Guida B.S."/>
            <person name="Garcia-Pichel F."/>
        </authorList>
    </citation>
    <scope>NUCLEOTIDE SEQUENCE [LARGE SCALE GENOMIC DNA]</scope>
    <source>
        <strain evidence="13 14">BC008</strain>
    </source>
</reference>
<feature type="repeat" description="TPR" evidence="10">
    <location>
        <begin position="167"/>
        <end position="200"/>
    </location>
</feature>
<dbReference type="GO" id="GO:0005874">
    <property type="term" value="C:microtubule"/>
    <property type="evidence" value="ECO:0007669"/>
    <property type="project" value="UniProtKB-KW"/>
</dbReference>
<name>A0A0V7ZSX3_9CYAN</name>
<evidence type="ECO:0000313" key="14">
    <source>
        <dbReference type="Proteomes" id="UP000053372"/>
    </source>
</evidence>
<sequence length="1053" mass="118507">MFTLLGFSLLVSEVAVGEVNSPQIQKLDRRAALPRDLKLAEAARLNQQASQLLEAGKYREGIPLAQKALAIRQKILGEHPEVAQSLNNLAVLYLYQGNYQEAEPLFKQALEIGKRLLGNQHPDVVQSLNNLATLYSYQGNYQEAEPLFKQAFEIRKRLLGNQHPEVAQSLNELATLYLYQGNYQEAEPLFKQALEIRKRLLGNQHPEVAQSLNNLAASYESQGRLKEAESLFKQALQIRKRLLGNQHPEVAQSLNSLANLYRSQGRLKEAEPLYKQALQIGKRLLGNQHPNVAQSLNNLAGLYLDQGRLKEAEPLYKQALQMYKDLLGNQHPHVAHSLNNLAVLYENQGRLKEAEPLHKQALQMYKRLLGNQHPDVATSLNNLAGLYLDQGRLKEAEPLYKQALQMRKRLLGNQHPLVAISLNNLAGLYLDQGRLKEAEPLYKQALQMHKRLLGNQHPLVATSLNNLAGLYKSQGRYKEAEPLYKQALQMRKRLLGNQHPLVAISLNSLAALNNAQENITKTLEFLTQGLKVEEQNLSINLSAGFERQKRDYTRTISGTTYATISLHLNSAPNNSQAANLALTTIFRRKGRILDVLTNNLQILRQRVNDKNSLKLIDELSDNYSQIANLIYNRPENISLEKYRQQVTDLEKKTKDLEDQLSRRSAEFANLSQEVKSQLVKLEDIQKLIPDDAALVEIVRYRPFNSKAKQQNQSFGKPHYAAYVLNSTGEPQAIDLGETEKIEKSLELFRNSLQDPNITPTEQVKQSARGVDKLVMEPIRKLLGNKRKILIAPDGALNLIPFEALVDENNRYLIENYSFTYLTSGRDLLRLQNESPSKQSPSKQQPVIMGDPLFHKQGETVAVKSNQPNNTRFIDLSKINFPPLIGTREEAKSIATMLEVKPFLGSQASENVIKELQNPKILHIATHGFFESSPKKPEHQDTYRDNPLLLSGLVLSGYKNRQGGGNEDGILTALETTALNLTGTKLVVLSACDTSLGQDQTGEGLYSFRRALVIAGSESQVMSLWKVDDTASKDLTIAYYEKVLGKQNYFTILK</sequence>
<dbReference type="InterPro" id="IPR002151">
    <property type="entry name" value="Kinesin_light"/>
</dbReference>
<evidence type="ECO:0000256" key="1">
    <source>
        <dbReference type="ARBA" id="ARBA00004245"/>
    </source>
</evidence>
<dbReference type="Gene3D" id="1.25.40.10">
    <property type="entry name" value="Tetratricopeptide repeat domain"/>
    <property type="match status" value="4"/>
</dbReference>
<evidence type="ECO:0000256" key="11">
    <source>
        <dbReference type="SAM" id="Coils"/>
    </source>
</evidence>
<keyword evidence="5" id="KW-0677">Repeat</keyword>
<dbReference type="PROSITE" id="PS50293">
    <property type="entry name" value="TPR_REGION"/>
    <property type="match status" value="2"/>
</dbReference>
<evidence type="ECO:0000256" key="10">
    <source>
        <dbReference type="PROSITE-ProRule" id="PRU00339"/>
    </source>
</evidence>
<feature type="repeat" description="TPR" evidence="10">
    <location>
        <begin position="293"/>
        <end position="326"/>
    </location>
</feature>
<dbReference type="Pfam" id="PF12770">
    <property type="entry name" value="CHAT"/>
    <property type="match status" value="1"/>
</dbReference>
<evidence type="ECO:0000259" key="12">
    <source>
        <dbReference type="Pfam" id="PF12770"/>
    </source>
</evidence>
<keyword evidence="4" id="KW-0493">Microtubule</keyword>
<keyword evidence="3" id="KW-0963">Cytoplasm</keyword>
<evidence type="ECO:0000256" key="7">
    <source>
        <dbReference type="ARBA" id="ARBA00023054"/>
    </source>
</evidence>
<organism evidence="13 14">
    <name type="scientific">Mastigocoleus testarum BC008</name>
    <dbReference type="NCBI Taxonomy" id="371196"/>
    <lineage>
        <taxon>Bacteria</taxon>
        <taxon>Bacillati</taxon>
        <taxon>Cyanobacteriota</taxon>
        <taxon>Cyanophyceae</taxon>
        <taxon>Nostocales</taxon>
        <taxon>Hapalosiphonaceae</taxon>
        <taxon>Mastigocoleus</taxon>
    </lineage>
</organism>
<dbReference type="GO" id="GO:0019894">
    <property type="term" value="F:kinesin binding"/>
    <property type="evidence" value="ECO:0007669"/>
    <property type="project" value="TreeGrafter"/>
</dbReference>
<dbReference type="GO" id="GO:0005737">
    <property type="term" value="C:cytoplasm"/>
    <property type="evidence" value="ECO:0007669"/>
    <property type="project" value="TreeGrafter"/>
</dbReference>
<dbReference type="SUPFAM" id="SSF48452">
    <property type="entry name" value="TPR-like"/>
    <property type="match status" value="1"/>
</dbReference>
<dbReference type="InterPro" id="IPR011990">
    <property type="entry name" value="TPR-like_helical_dom_sf"/>
</dbReference>
<dbReference type="SMART" id="SM00028">
    <property type="entry name" value="TPR"/>
    <property type="match status" value="12"/>
</dbReference>
<dbReference type="RefSeq" id="WP_058183621.1">
    <property type="nucleotide sequence ID" value="NZ_LMTZ01000085.1"/>
</dbReference>
<dbReference type="Proteomes" id="UP000053372">
    <property type="component" value="Unassembled WGS sequence"/>
</dbReference>
<feature type="domain" description="CHAT" evidence="12">
    <location>
        <begin position="766"/>
        <end position="1046"/>
    </location>
</feature>
<dbReference type="EMBL" id="LMTZ01000085">
    <property type="protein sequence ID" value="KST67715.1"/>
    <property type="molecule type" value="Genomic_DNA"/>
</dbReference>
<dbReference type="SMART" id="SM00671">
    <property type="entry name" value="SEL1"/>
    <property type="match status" value="8"/>
</dbReference>
<evidence type="ECO:0000256" key="9">
    <source>
        <dbReference type="ARBA" id="ARBA00023212"/>
    </source>
</evidence>